<name>A0A8J6YA14_9BACT</name>
<dbReference type="Proteomes" id="UP000598633">
    <property type="component" value="Unassembled WGS sequence"/>
</dbReference>
<gene>
    <name evidence="1" type="ORF">IFJ97_01155</name>
</gene>
<evidence type="ECO:0000313" key="1">
    <source>
        <dbReference type="EMBL" id="MBD3869950.1"/>
    </source>
</evidence>
<accession>A0A8J6YA14</accession>
<dbReference type="Gene3D" id="1.10.10.1150">
    <property type="entry name" value="Coenzyme PQQ synthesis protein D (PqqD)"/>
    <property type="match status" value="1"/>
</dbReference>
<dbReference type="InterPro" id="IPR008792">
    <property type="entry name" value="PQQD"/>
</dbReference>
<protein>
    <submittedName>
        <fullName evidence="1">PqqD family protein</fullName>
    </submittedName>
</protein>
<evidence type="ECO:0000313" key="2">
    <source>
        <dbReference type="Proteomes" id="UP000598633"/>
    </source>
</evidence>
<dbReference type="EMBL" id="JACXWA010000014">
    <property type="protein sequence ID" value="MBD3869950.1"/>
    <property type="molecule type" value="Genomic_DNA"/>
</dbReference>
<comment type="caution">
    <text evidence="1">The sequence shown here is derived from an EMBL/GenBank/DDBJ whole genome shotgun (WGS) entry which is preliminary data.</text>
</comment>
<dbReference type="AlphaFoldDB" id="A0A8J6YA14"/>
<reference evidence="1 2" key="1">
    <citation type="submission" date="2020-08" db="EMBL/GenBank/DDBJ databases">
        <title>Acidobacteriota in marine sediments use diverse sulfur dissimilation pathways.</title>
        <authorList>
            <person name="Wasmund K."/>
        </authorList>
    </citation>
    <scope>NUCLEOTIDE SEQUENCE [LARGE SCALE GENOMIC DNA]</scope>
    <source>
        <strain evidence="1">MAG AM3-A</strain>
    </source>
</reference>
<sequence>MGSPGRPPQVVDLLELTPMRRVPWLERDDGRVVIDRPRPPINGLGGLFRRAGWMLAPRRIRLDEIGSFAWRRLDGSTKVRALAGVMRDAFPDSCDELEERLGGYLRAMRRLRLISFPGWDEPIS</sequence>
<dbReference type="InterPro" id="IPR041881">
    <property type="entry name" value="PqqD_sf"/>
</dbReference>
<organism evidence="1 2">
    <name type="scientific">Candidatus Sulfomarinibacter kjeldsenii</name>
    <dbReference type="NCBI Taxonomy" id="2885994"/>
    <lineage>
        <taxon>Bacteria</taxon>
        <taxon>Pseudomonadati</taxon>
        <taxon>Acidobacteriota</taxon>
        <taxon>Thermoanaerobaculia</taxon>
        <taxon>Thermoanaerobaculales</taxon>
        <taxon>Candidatus Sulfomarinibacteraceae</taxon>
        <taxon>Candidatus Sulfomarinibacter</taxon>
    </lineage>
</organism>
<dbReference type="Pfam" id="PF05402">
    <property type="entry name" value="PqqD"/>
    <property type="match status" value="1"/>
</dbReference>
<proteinExistence type="predicted"/>